<evidence type="ECO:0000313" key="1">
    <source>
        <dbReference type="EMBL" id="UUZ45547.1"/>
    </source>
</evidence>
<evidence type="ECO:0000313" key="2">
    <source>
        <dbReference type="Proteomes" id="UP001059663"/>
    </source>
</evidence>
<accession>A0AC61U671</accession>
<sequence length="49" mass="5256">MQKAYKDGRDALKKGDFAAYDEAQKELKKQLEEAAKLQPGGGSADLDAG</sequence>
<name>A0AC61U671_9MICO</name>
<reference evidence="1" key="1">
    <citation type="submission" date="2021-11" db="EMBL/GenBank/DDBJ databases">
        <title>Study of the species diversity of bacterial strains isolated from a unique natural object - Shulgan-Tash cave (Bashkiria).</title>
        <authorList>
            <person name="Sazanova A.L."/>
            <person name="Chirak E.R."/>
            <person name="Safronova V.I."/>
        </authorList>
    </citation>
    <scope>NUCLEOTIDE SEQUENCE</scope>
    <source>
        <strain evidence="1">P1</strain>
    </source>
</reference>
<dbReference type="Proteomes" id="UP001059663">
    <property type="component" value="Chromosome"/>
</dbReference>
<organism evidence="1 2">
    <name type="scientific">Janibacter limosus</name>
    <dbReference type="NCBI Taxonomy" id="53458"/>
    <lineage>
        <taxon>Bacteria</taxon>
        <taxon>Bacillati</taxon>
        <taxon>Actinomycetota</taxon>
        <taxon>Actinomycetes</taxon>
        <taxon>Micrococcales</taxon>
        <taxon>Intrasporangiaceae</taxon>
        <taxon>Janibacter</taxon>
    </lineage>
</organism>
<proteinExistence type="predicted"/>
<gene>
    <name evidence="1" type="ORF">LP422_05480</name>
</gene>
<protein>
    <submittedName>
        <fullName evidence="1">Uncharacterized protein</fullName>
    </submittedName>
</protein>
<dbReference type="EMBL" id="CP087977">
    <property type="protein sequence ID" value="UUZ45547.1"/>
    <property type="molecule type" value="Genomic_DNA"/>
</dbReference>